<organism evidence="1 2">
    <name type="scientific">Duganella margarita</name>
    <dbReference type="NCBI Taxonomy" id="2692170"/>
    <lineage>
        <taxon>Bacteria</taxon>
        <taxon>Pseudomonadati</taxon>
        <taxon>Pseudomonadota</taxon>
        <taxon>Betaproteobacteria</taxon>
        <taxon>Burkholderiales</taxon>
        <taxon>Oxalobacteraceae</taxon>
        <taxon>Telluria group</taxon>
        <taxon>Duganella</taxon>
    </lineage>
</organism>
<gene>
    <name evidence="1" type="ORF">GTP56_29600</name>
</gene>
<feature type="non-terminal residue" evidence="1">
    <location>
        <position position="135"/>
    </location>
</feature>
<sequence length="135" mass="14072">RARLAGWLAGALSAMPLETTYAHIRSALRQADLVIALGAAEKTAIVRGFRIAPDKVRLVPNGVGARFFDADPAPFRAAYGIAGRFALCVGAISPYKNQLGLAQALAALALPLVLIGPAEPAQAAYLQALLDRPAV</sequence>
<dbReference type="GO" id="GO:0016740">
    <property type="term" value="F:transferase activity"/>
    <property type="evidence" value="ECO:0007669"/>
    <property type="project" value="UniProtKB-KW"/>
</dbReference>
<dbReference type="Proteomes" id="UP000469734">
    <property type="component" value="Unassembled WGS sequence"/>
</dbReference>
<comment type="caution">
    <text evidence="1">The sequence shown here is derived from an EMBL/GenBank/DDBJ whole genome shotgun (WGS) entry which is preliminary data.</text>
</comment>
<name>A0A7X4H6K1_9BURK</name>
<dbReference type="AlphaFoldDB" id="A0A7X4H6K1"/>
<protein>
    <submittedName>
        <fullName evidence="1">Glycosyltransferase</fullName>
    </submittedName>
</protein>
<keyword evidence="1" id="KW-0808">Transferase</keyword>
<proteinExistence type="predicted"/>
<accession>A0A7X4H6K1</accession>
<dbReference type="Gene3D" id="3.40.50.2000">
    <property type="entry name" value="Glycogen Phosphorylase B"/>
    <property type="match status" value="2"/>
</dbReference>
<dbReference type="EMBL" id="WWCR01000131">
    <property type="protein sequence ID" value="MYM76305.1"/>
    <property type="molecule type" value="Genomic_DNA"/>
</dbReference>
<evidence type="ECO:0000313" key="2">
    <source>
        <dbReference type="Proteomes" id="UP000469734"/>
    </source>
</evidence>
<evidence type="ECO:0000313" key="1">
    <source>
        <dbReference type="EMBL" id="MYM76305.1"/>
    </source>
</evidence>
<dbReference type="SUPFAM" id="SSF53756">
    <property type="entry name" value="UDP-Glycosyltransferase/glycogen phosphorylase"/>
    <property type="match status" value="1"/>
</dbReference>
<feature type="non-terminal residue" evidence="1">
    <location>
        <position position="1"/>
    </location>
</feature>
<reference evidence="1 2" key="1">
    <citation type="submission" date="2019-12" db="EMBL/GenBank/DDBJ databases">
        <title>Novel species isolated from a subtropical stream in China.</title>
        <authorList>
            <person name="Lu H."/>
        </authorList>
    </citation>
    <scope>NUCLEOTIDE SEQUENCE [LARGE SCALE GENOMIC DNA]</scope>
    <source>
        <strain evidence="1 2">FT134W</strain>
    </source>
</reference>